<dbReference type="EMBL" id="BANC01000029">
    <property type="protein sequence ID" value="GAN79764.1"/>
    <property type="molecule type" value="Genomic_DNA"/>
</dbReference>
<dbReference type="PANTHER" id="PTHR37944:SF1">
    <property type="entry name" value="PORIN B"/>
    <property type="match status" value="1"/>
</dbReference>
<keyword evidence="4" id="KW-1185">Reference proteome</keyword>
<organism evidence="3 4">
    <name type="scientific">Acidocella aminolytica 101 = DSM 11237</name>
    <dbReference type="NCBI Taxonomy" id="1120923"/>
    <lineage>
        <taxon>Bacteria</taxon>
        <taxon>Pseudomonadati</taxon>
        <taxon>Pseudomonadota</taxon>
        <taxon>Alphaproteobacteria</taxon>
        <taxon>Acetobacterales</taxon>
        <taxon>Acidocellaceae</taxon>
        <taxon>Acidocella</taxon>
    </lineage>
</organism>
<sequence length="430" mass="46314">MTKLNLSKKRSILRRTLMAGVAGTGLLASAAHAYTWQDWMNQKTMTGDWNGGRTKLAADGLTFDAGYDGEFADAMSGGKRQGNDYAQQFYYGFKADLGKLAGLDGAVLKVGFNTREGRSTSADYIGNKLSVQEVYGAGETTRISEVSIEQSLFHKMLQLKVGFYPMGNDFGGMAYGCDFQNVGFCAHAQNLPNSSGWSDNPTGHWGGRAKVNFTPSLYLQAGVYDVNPTYGQHGNGLKMSTSGSTGALIPVEAGYKTDFNGLTGEYKVGAYYDTSSAPSVTNSSEMISGRYGFYAIADQMVMGFGGPKRGLIAIAMVSYSDPSTALFQGSVLGAMEARGLFASRPDDYINLGYVRAIINKRALDVKQAESNGTLTNLSTGEGVLEVGYGLQATPWLLIHPNVQYVMDPGTFSYAHVPNAWVFGLETKMKF</sequence>
<feature type="chain" id="PRO_5010392257" evidence="2">
    <location>
        <begin position="34"/>
        <end position="430"/>
    </location>
</feature>
<comment type="similarity">
    <text evidence="1 2">Belongs to the OprB family.</text>
</comment>
<keyword evidence="2" id="KW-0732">Signal</keyword>
<protein>
    <submittedName>
        <fullName evidence="3">Carbohydrate-selective porin</fullName>
    </submittedName>
</protein>
<evidence type="ECO:0000256" key="2">
    <source>
        <dbReference type="RuleBase" id="RU363072"/>
    </source>
</evidence>
<comment type="caution">
    <text evidence="3">The sequence shown here is derived from an EMBL/GenBank/DDBJ whole genome shotgun (WGS) entry which is preliminary data.</text>
</comment>
<name>A0A0D6PFY3_9PROT</name>
<dbReference type="PANTHER" id="PTHR37944">
    <property type="entry name" value="PORIN B"/>
    <property type="match status" value="1"/>
</dbReference>
<dbReference type="RefSeq" id="WP_241869341.1">
    <property type="nucleotide sequence ID" value="NZ_BANC01000029.1"/>
</dbReference>
<dbReference type="InterPro" id="IPR038673">
    <property type="entry name" value="OprB_sf"/>
</dbReference>
<dbReference type="GO" id="GO:0016020">
    <property type="term" value="C:membrane"/>
    <property type="evidence" value="ECO:0007669"/>
    <property type="project" value="InterPro"/>
</dbReference>
<dbReference type="Proteomes" id="UP000032668">
    <property type="component" value="Unassembled WGS sequence"/>
</dbReference>
<dbReference type="GO" id="GO:0008643">
    <property type="term" value="P:carbohydrate transport"/>
    <property type="evidence" value="ECO:0007669"/>
    <property type="project" value="InterPro"/>
</dbReference>
<dbReference type="GO" id="GO:0015288">
    <property type="term" value="F:porin activity"/>
    <property type="evidence" value="ECO:0007669"/>
    <property type="project" value="InterPro"/>
</dbReference>
<dbReference type="InterPro" id="IPR007049">
    <property type="entry name" value="Carb-sel_porin_OprB"/>
</dbReference>
<dbReference type="Gene3D" id="2.40.160.180">
    <property type="entry name" value="Carbohydrate-selective porin OprB"/>
    <property type="match status" value="1"/>
</dbReference>
<feature type="signal peptide" evidence="2">
    <location>
        <begin position="1"/>
        <end position="33"/>
    </location>
</feature>
<evidence type="ECO:0000256" key="1">
    <source>
        <dbReference type="ARBA" id="ARBA00008769"/>
    </source>
</evidence>
<accession>A0A0D6PFY3</accession>
<evidence type="ECO:0000313" key="4">
    <source>
        <dbReference type="Proteomes" id="UP000032668"/>
    </source>
</evidence>
<dbReference type="InterPro" id="IPR052932">
    <property type="entry name" value="OprB_Porin"/>
</dbReference>
<dbReference type="STRING" id="1120923.SAMN02746095_03636"/>
<gene>
    <name evidence="3" type="ORF">Aam_029_012</name>
</gene>
<proteinExistence type="inferred from homology"/>
<dbReference type="AlphaFoldDB" id="A0A0D6PFY3"/>
<dbReference type="Pfam" id="PF04966">
    <property type="entry name" value="OprB"/>
    <property type="match status" value="1"/>
</dbReference>
<evidence type="ECO:0000313" key="3">
    <source>
        <dbReference type="EMBL" id="GAN79764.1"/>
    </source>
</evidence>
<reference evidence="3 4" key="1">
    <citation type="submission" date="2012-11" db="EMBL/GenBank/DDBJ databases">
        <title>Whole genome sequence of Acidocella aminolytica 101 = DSM 11237.</title>
        <authorList>
            <person name="Azuma Y."/>
            <person name="Higashiura N."/>
            <person name="Hirakawa H."/>
            <person name="Matsushita K."/>
        </authorList>
    </citation>
    <scope>NUCLEOTIDE SEQUENCE [LARGE SCALE GENOMIC DNA]</scope>
    <source>
        <strain evidence="4">101 / DSM 11237</strain>
    </source>
</reference>